<dbReference type="SUPFAM" id="SSF82171">
    <property type="entry name" value="DPP6 N-terminal domain-like"/>
    <property type="match status" value="1"/>
</dbReference>
<evidence type="ECO:0000313" key="2">
    <source>
        <dbReference type="Proteomes" id="UP000000763"/>
    </source>
</evidence>
<name>C7J1L5_ORYSJ</name>
<dbReference type="InterPro" id="IPR011042">
    <property type="entry name" value="6-blade_b-propeller_TolB-like"/>
</dbReference>
<protein>
    <submittedName>
        <fullName evidence="1">Os04g0278101 protein</fullName>
    </submittedName>
</protein>
<accession>C7J1L5</accession>
<dbReference type="KEGG" id="dosa:Os04g0278101"/>
<dbReference type="Proteomes" id="UP000000763">
    <property type="component" value="Chromosome 4"/>
</dbReference>
<organism evidence="1 2">
    <name type="scientific">Oryza sativa subsp. japonica</name>
    <name type="common">Rice</name>
    <dbReference type="NCBI Taxonomy" id="39947"/>
    <lineage>
        <taxon>Eukaryota</taxon>
        <taxon>Viridiplantae</taxon>
        <taxon>Streptophyta</taxon>
        <taxon>Embryophyta</taxon>
        <taxon>Tracheophyta</taxon>
        <taxon>Spermatophyta</taxon>
        <taxon>Magnoliopsida</taxon>
        <taxon>Liliopsida</taxon>
        <taxon>Poales</taxon>
        <taxon>Poaceae</taxon>
        <taxon>BOP clade</taxon>
        <taxon>Oryzoideae</taxon>
        <taxon>Oryzeae</taxon>
        <taxon>Oryzinae</taxon>
        <taxon>Oryza</taxon>
        <taxon>Oryza sativa</taxon>
    </lineage>
</organism>
<dbReference type="Pfam" id="PF07676">
    <property type="entry name" value="PD40"/>
    <property type="match status" value="1"/>
</dbReference>
<gene>
    <name evidence="1" type="ordered locus">Os04g0278101</name>
</gene>
<proteinExistence type="predicted"/>
<sequence length="378" mass="41609">MNLDPIQHISVTDDRVEAASVERITPRGFHAFTPAASPGAPGLVAVATRLAGSDYRHIEVIDMSDDKNAYFEVTRPVAPRVHRFNPFISLDGARVGYHRCWGRGNGDSPLLLENIKSPVPADTFSLFRIDGSFPPSRTTARRSRSSGCRGYLLRERLPDVVGLEEERRDIHTSIGPDFAIESTEVDVVAISLGDDDDKTISMKKLTVGDENNAFPSPPPDGKWLDGEAGGIRRLTEGPWSDTMCNWSPDDEWIAFASDRHAPGSGSFAIMVHPNGTGSDSKSLVFTSDYAAVSAEPVSNPHHYQPYGEIYTVDIDGSNIRRLTHNSFEDGTPSWTPYFLDPRDVGETLQASGRCAFQDCHWLNIEDAQPEELIYGKSC</sequence>
<evidence type="ECO:0000313" key="1">
    <source>
        <dbReference type="EMBL" id="BAH92558.1"/>
    </source>
</evidence>
<dbReference type="EMBL" id="AP008210">
    <property type="protein sequence ID" value="BAH92558.1"/>
    <property type="molecule type" value="Genomic_DNA"/>
</dbReference>
<reference evidence="1 2" key="1">
    <citation type="journal article" date="2005" name="Nature">
        <title>The map-based sequence of the rice genome.</title>
        <authorList>
            <consortium name="International rice genome sequencing project (IRGSP)"/>
            <person name="Matsumoto T."/>
            <person name="Wu J."/>
            <person name="Kanamori H."/>
            <person name="Katayose Y."/>
            <person name="Fujisawa M."/>
            <person name="Namiki N."/>
            <person name="Mizuno H."/>
            <person name="Yamamoto K."/>
            <person name="Antonio B.A."/>
            <person name="Baba T."/>
            <person name="Sakata K."/>
            <person name="Nagamura Y."/>
            <person name="Aoki H."/>
            <person name="Arikawa K."/>
            <person name="Arita K."/>
            <person name="Bito T."/>
            <person name="Chiden Y."/>
            <person name="Fujitsuka N."/>
            <person name="Fukunaka R."/>
            <person name="Hamada M."/>
            <person name="Harada C."/>
            <person name="Hayashi A."/>
            <person name="Hijishita S."/>
            <person name="Honda M."/>
            <person name="Hosokawa S."/>
            <person name="Ichikawa Y."/>
            <person name="Idonuma A."/>
            <person name="Iijima M."/>
            <person name="Ikeda M."/>
            <person name="Ikeno M."/>
            <person name="Ito K."/>
            <person name="Ito S."/>
            <person name="Ito T."/>
            <person name="Ito Y."/>
            <person name="Ito Y."/>
            <person name="Iwabuchi A."/>
            <person name="Kamiya K."/>
            <person name="Karasawa W."/>
            <person name="Kurita K."/>
            <person name="Katagiri S."/>
            <person name="Kikuta A."/>
            <person name="Kobayashi H."/>
            <person name="Kobayashi N."/>
            <person name="Machita K."/>
            <person name="Maehara T."/>
            <person name="Masukawa M."/>
            <person name="Mizubayashi T."/>
            <person name="Mukai Y."/>
            <person name="Nagasaki H."/>
            <person name="Nagata Y."/>
            <person name="Naito S."/>
            <person name="Nakashima M."/>
            <person name="Nakama Y."/>
            <person name="Nakamichi Y."/>
            <person name="Nakamura M."/>
            <person name="Meguro A."/>
            <person name="Negishi M."/>
            <person name="Ohta I."/>
            <person name="Ohta T."/>
            <person name="Okamoto M."/>
            <person name="Ono N."/>
            <person name="Saji S."/>
            <person name="Sakaguchi M."/>
            <person name="Sakai K."/>
            <person name="Shibata M."/>
            <person name="Shimokawa T."/>
            <person name="Song J."/>
            <person name="Takazaki Y."/>
            <person name="Terasawa K."/>
            <person name="Tsugane M."/>
            <person name="Tsuji K."/>
            <person name="Ueda S."/>
            <person name="Waki K."/>
            <person name="Yamagata H."/>
            <person name="Yamamoto M."/>
            <person name="Yamamoto S."/>
            <person name="Yamane H."/>
            <person name="Yoshiki S."/>
            <person name="Yoshihara R."/>
            <person name="Yukawa K."/>
            <person name="Zhong H."/>
            <person name="Yano M."/>
            <person name="Yuan Q."/>
            <person name="Ouyang S."/>
            <person name="Liu J."/>
            <person name="Jones K.M."/>
            <person name="Gansberger K."/>
            <person name="Moffat K."/>
            <person name="Hill J."/>
            <person name="Bera J."/>
            <person name="Fadrosh D."/>
            <person name="Jin S."/>
            <person name="Johri S."/>
            <person name="Kim M."/>
            <person name="Overton L."/>
            <person name="Reardon M."/>
            <person name="Tsitrin T."/>
            <person name="Vuong H."/>
            <person name="Weaver B."/>
            <person name="Ciecko A."/>
            <person name="Tallon L."/>
            <person name="Jackson J."/>
            <person name="Pai G."/>
            <person name="Aken S.V."/>
            <person name="Utterback T."/>
            <person name="Reidmuller S."/>
            <person name="Feldblyum T."/>
            <person name="Hsiao J."/>
            <person name="Zismann V."/>
            <person name="Iobst S."/>
            <person name="de Vazeille A.R."/>
            <person name="Buell C.R."/>
            <person name="Ying K."/>
            <person name="Li Y."/>
            <person name="Lu T."/>
            <person name="Huang Y."/>
            <person name="Zhao Q."/>
            <person name="Feng Q."/>
            <person name="Zhang L."/>
            <person name="Zhu J."/>
            <person name="Weng Q."/>
            <person name="Mu J."/>
            <person name="Lu Y."/>
            <person name="Fan D."/>
            <person name="Liu Y."/>
            <person name="Guan J."/>
            <person name="Zhang Y."/>
            <person name="Yu S."/>
            <person name="Liu X."/>
            <person name="Zhang Y."/>
            <person name="Hong G."/>
            <person name="Han B."/>
            <person name="Choisne N."/>
            <person name="Demange N."/>
            <person name="Orjeda G."/>
            <person name="Samain S."/>
            <person name="Cattolico L."/>
            <person name="Pelletier E."/>
            <person name="Couloux A."/>
            <person name="Segurens B."/>
            <person name="Wincker P."/>
            <person name="D'Hont A."/>
            <person name="Scarpelli C."/>
            <person name="Weissenbach J."/>
            <person name="Salanoubat M."/>
            <person name="Quetier F."/>
            <person name="Yu Y."/>
            <person name="Kim H.R."/>
            <person name="Rambo T."/>
            <person name="Currie J."/>
            <person name="Collura K."/>
            <person name="Luo M."/>
            <person name="Yang T."/>
            <person name="Ammiraju J.S.S."/>
            <person name="Engler F."/>
            <person name="Soderlund C."/>
            <person name="Wing R.A."/>
            <person name="Palmer L.E."/>
            <person name="de la Bastide M."/>
            <person name="Spiegel L."/>
            <person name="Nascimento L."/>
            <person name="Zutavern T."/>
            <person name="O'Shaughnessy A."/>
            <person name="Dike S."/>
            <person name="Dedhia N."/>
            <person name="Preston R."/>
            <person name="Balija V."/>
            <person name="McCombie W.R."/>
            <person name="Chow T."/>
            <person name="Chen H."/>
            <person name="Chung M."/>
            <person name="Chen C."/>
            <person name="Shaw J."/>
            <person name="Wu H."/>
            <person name="Hsiao K."/>
            <person name="Chao Y."/>
            <person name="Chu M."/>
            <person name="Cheng C."/>
            <person name="Hour A."/>
            <person name="Lee P."/>
            <person name="Lin S."/>
            <person name="Lin Y."/>
            <person name="Liou J."/>
            <person name="Liu S."/>
            <person name="Hsing Y."/>
            <person name="Raghuvanshi S."/>
            <person name="Mohanty A."/>
            <person name="Bharti A.K."/>
            <person name="Gaur A."/>
            <person name="Gupta V."/>
            <person name="Kumar D."/>
            <person name="Ravi V."/>
            <person name="Vij S."/>
            <person name="Kapur A."/>
            <person name="Khurana P."/>
            <person name="Khurana P."/>
            <person name="Khurana J.P."/>
            <person name="Tyagi A.K."/>
            <person name="Gaikwad K."/>
            <person name="Singh A."/>
            <person name="Dalal V."/>
            <person name="Srivastava S."/>
            <person name="Dixit A."/>
            <person name="Pal A.K."/>
            <person name="Ghazi I.A."/>
            <person name="Yadav M."/>
            <person name="Pandit A."/>
            <person name="Bhargava A."/>
            <person name="Sureshbabu K."/>
            <person name="Batra K."/>
            <person name="Sharma T.R."/>
            <person name="Mohapatra T."/>
            <person name="Singh N.K."/>
            <person name="Messing J."/>
            <person name="Nelson A.B."/>
            <person name="Fuks G."/>
            <person name="Kavchok S."/>
            <person name="Keizer G."/>
            <person name="Linton E."/>
            <person name="Llaca V."/>
            <person name="Song R."/>
            <person name="Tanyolac B."/>
            <person name="Young S."/>
            <person name="Ho-Il K."/>
            <person name="Hahn J.H."/>
            <person name="Sangsakoo G."/>
            <person name="Vanavichit A."/>
            <person name="de Mattos Luiz.A.T."/>
            <person name="Zimmer P.D."/>
            <person name="Malone G."/>
            <person name="Dellagostin O."/>
            <person name="de Oliveira A.C."/>
            <person name="Bevan M."/>
            <person name="Bancroft I."/>
            <person name="Minx P."/>
            <person name="Cordum H."/>
            <person name="Wilson R."/>
            <person name="Cheng Z."/>
            <person name="Jin W."/>
            <person name="Jiang J."/>
            <person name="Leong S.A."/>
            <person name="Iwama H."/>
            <person name="Gojobori T."/>
            <person name="Itoh T."/>
            <person name="Niimura Y."/>
            <person name="Fujii Y."/>
            <person name="Habara T."/>
            <person name="Sakai H."/>
            <person name="Sato Y."/>
            <person name="Wilson G."/>
            <person name="Kumar K."/>
            <person name="McCouch S."/>
            <person name="Juretic N."/>
            <person name="Hoen D."/>
            <person name="Wright S."/>
            <person name="Bruskiewich R."/>
            <person name="Bureau T."/>
            <person name="Miyao A."/>
            <person name="Hirochika H."/>
            <person name="Nishikawa T."/>
            <person name="Kadowaki K."/>
            <person name="Sugiura M."/>
            <person name="Burr B."/>
            <person name="Sasaki T."/>
        </authorList>
    </citation>
    <scope>NUCLEOTIDE SEQUENCE [LARGE SCALE GENOMIC DNA]</scope>
    <source>
        <strain evidence="2">cv. Nipponbare</strain>
    </source>
</reference>
<dbReference type="InterPro" id="IPR011659">
    <property type="entry name" value="WD40"/>
</dbReference>
<dbReference type="AlphaFoldDB" id="C7J1L5"/>
<reference evidence="2" key="2">
    <citation type="journal article" date="2008" name="Nucleic Acids Res.">
        <title>The rice annotation project database (RAP-DB): 2008 update.</title>
        <authorList>
            <consortium name="The rice annotation project (RAP)"/>
        </authorList>
    </citation>
    <scope>GENOME REANNOTATION</scope>
    <source>
        <strain evidence="2">cv. Nipponbare</strain>
    </source>
</reference>
<dbReference type="PANTHER" id="PTHR32161">
    <property type="entry name" value="DPP6 N-TERMINAL DOMAIN-LIKE PROTEIN"/>
    <property type="match status" value="1"/>
</dbReference>
<dbReference type="PANTHER" id="PTHR32161:SF8">
    <property type="entry name" value="DPP6 N-TERMINAL DOMAIN-LIKE PROTEIN"/>
    <property type="match status" value="1"/>
</dbReference>
<dbReference type="Gene3D" id="2.120.10.30">
    <property type="entry name" value="TolB, C-terminal domain"/>
    <property type="match status" value="1"/>
</dbReference>